<evidence type="ECO:0000313" key="2">
    <source>
        <dbReference type="EMBL" id="KDN86422.1"/>
    </source>
</evidence>
<comment type="caution">
    <text evidence="2">The sequence shown here is derived from an EMBL/GenBank/DDBJ whole genome shotgun (WGS) entry which is preliminary data.</text>
</comment>
<dbReference type="HOGENOM" id="CLU_2990699_0_0_11"/>
<evidence type="ECO:0000256" key="1">
    <source>
        <dbReference type="SAM" id="MobiDB-lite"/>
    </source>
</evidence>
<dbReference type="AlphaFoldDB" id="A0A066YYT8"/>
<evidence type="ECO:0000313" key="3">
    <source>
        <dbReference type="Proteomes" id="UP000027178"/>
    </source>
</evidence>
<name>A0A066YYT8_9ACTN</name>
<dbReference type="Proteomes" id="UP000027178">
    <property type="component" value="Unassembled WGS sequence"/>
</dbReference>
<reference evidence="2 3" key="1">
    <citation type="submission" date="2014-05" db="EMBL/GenBank/DDBJ databases">
        <title>Draft Genome Sequence of Kitasatospora cheerisanensis KCTC 2395.</title>
        <authorList>
            <person name="Nam D.H."/>
        </authorList>
    </citation>
    <scope>NUCLEOTIDE SEQUENCE [LARGE SCALE GENOMIC DNA]</scope>
    <source>
        <strain evidence="2 3">KCTC 2395</strain>
    </source>
</reference>
<organism evidence="2 3">
    <name type="scientific">Kitasatospora cheerisanensis KCTC 2395</name>
    <dbReference type="NCBI Taxonomy" id="1348663"/>
    <lineage>
        <taxon>Bacteria</taxon>
        <taxon>Bacillati</taxon>
        <taxon>Actinomycetota</taxon>
        <taxon>Actinomycetes</taxon>
        <taxon>Kitasatosporales</taxon>
        <taxon>Streptomycetaceae</taxon>
        <taxon>Kitasatospora</taxon>
    </lineage>
</organism>
<dbReference type="PATRIC" id="fig|1348663.4.peg.2166"/>
<protein>
    <submittedName>
        <fullName evidence="2">Uncharacterized protein</fullName>
    </submittedName>
</protein>
<feature type="region of interest" description="Disordered" evidence="1">
    <location>
        <begin position="23"/>
        <end position="45"/>
    </location>
</feature>
<accession>A0A066YYT8</accession>
<keyword evidence="3" id="KW-1185">Reference proteome</keyword>
<proteinExistence type="predicted"/>
<gene>
    <name evidence="2" type="ORF">KCH_22390</name>
</gene>
<dbReference type="EMBL" id="JNBY01000073">
    <property type="protein sequence ID" value="KDN86422.1"/>
    <property type="molecule type" value="Genomic_DNA"/>
</dbReference>
<feature type="compositionally biased region" description="Low complexity" evidence="1">
    <location>
        <begin position="34"/>
        <end position="45"/>
    </location>
</feature>
<sequence length="57" mass="5979">MHAVGRCVHGCPLRCGAVRGGLDQRRQRGRAGARRNGAGQGRFRACSGGAAQESCVR</sequence>